<gene>
    <name evidence="2" type="primary">LOC140688568</name>
</gene>
<protein>
    <submittedName>
        <fullName evidence="2">Uncharacterized protein</fullName>
    </submittedName>
</protein>
<accession>A0ABM5C6N3</accession>
<evidence type="ECO:0000313" key="1">
    <source>
        <dbReference type="Proteomes" id="UP001652581"/>
    </source>
</evidence>
<reference evidence="2" key="1">
    <citation type="submission" date="2025-08" db="UniProtKB">
        <authorList>
            <consortium name="RefSeq"/>
        </authorList>
    </citation>
    <scope>IDENTIFICATION</scope>
</reference>
<name>A0ABM5C6N3_VICPA</name>
<keyword evidence="1" id="KW-1185">Reference proteome</keyword>
<dbReference type="RefSeq" id="XP_072804318.1">
    <property type="nucleotide sequence ID" value="XM_072948217.1"/>
</dbReference>
<evidence type="ECO:0000313" key="2">
    <source>
        <dbReference type="RefSeq" id="XP_072804318.1"/>
    </source>
</evidence>
<sequence length="299" mass="31641">MEQKADAQVVSVLGLDFSRPPSDLLAGNRKTTGKRRLSALPLRRPGTRVRSLLCLLQSSRPGSRLSAVQSVGHPGLFACLRGWNLGPPLCSCPLSFSRSASSRRFLEKGAWGANFTSSDLLGTQSLSLTLQGPRSLPGVRLQGACFHSCRRDLQVADSRDLRRPAAVGSHVRLGPASRCTLCGSSVGKTPLHGTSQSCSFGLDVLAGRLSRVRKGDADLGVSPNRDAAEGTVRMTMFCRIKSWEKSAVGPALPTRDCCGPGLGWRGGGLGGPPSRPVVLRAGIVLSALDSDTSEMAQER</sequence>
<dbReference type="GeneID" id="140688568"/>
<organism evidence="1 2">
    <name type="scientific">Vicugna pacos</name>
    <name type="common">Alpaca</name>
    <name type="synonym">Lama pacos</name>
    <dbReference type="NCBI Taxonomy" id="30538"/>
    <lineage>
        <taxon>Eukaryota</taxon>
        <taxon>Metazoa</taxon>
        <taxon>Chordata</taxon>
        <taxon>Craniata</taxon>
        <taxon>Vertebrata</taxon>
        <taxon>Euteleostomi</taxon>
        <taxon>Mammalia</taxon>
        <taxon>Eutheria</taxon>
        <taxon>Laurasiatheria</taxon>
        <taxon>Artiodactyla</taxon>
        <taxon>Tylopoda</taxon>
        <taxon>Camelidae</taxon>
        <taxon>Vicugna</taxon>
    </lineage>
</organism>
<dbReference type="Proteomes" id="UP001652581">
    <property type="component" value="Chromosome 23"/>
</dbReference>
<proteinExistence type="predicted"/>